<dbReference type="PANTHER" id="PTHR12992:SF11">
    <property type="entry name" value="MITOCHONDRIAL COENZYME A DIPHOSPHATASE NUDT8"/>
    <property type="match status" value="1"/>
</dbReference>
<keyword evidence="3" id="KW-0479">Metal-binding</keyword>
<dbReference type="InterPro" id="IPR015797">
    <property type="entry name" value="NUDIX_hydrolase-like_dom_sf"/>
</dbReference>
<dbReference type="Pfam" id="PF00293">
    <property type="entry name" value="NUDIX"/>
    <property type="match status" value="1"/>
</dbReference>
<dbReference type="STRING" id="2903.R1EA62"/>
<keyword evidence="4" id="KW-0378">Hydrolase</keyword>
<evidence type="ECO:0000256" key="5">
    <source>
        <dbReference type="ARBA" id="ARBA00022842"/>
    </source>
</evidence>
<dbReference type="InterPro" id="IPR020476">
    <property type="entry name" value="Nudix_hydrolase"/>
</dbReference>
<dbReference type="SUPFAM" id="SSF55811">
    <property type="entry name" value="Nudix"/>
    <property type="match status" value="1"/>
</dbReference>
<comment type="cofactor">
    <cofactor evidence="2">
        <name>Mg(2+)</name>
        <dbReference type="ChEBI" id="CHEBI:18420"/>
    </cofactor>
</comment>
<feature type="domain" description="Nudix hydrolase" evidence="8">
    <location>
        <begin position="91"/>
        <end position="243"/>
    </location>
</feature>
<dbReference type="GO" id="GO:0046872">
    <property type="term" value="F:metal ion binding"/>
    <property type="evidence" value="ECO:0007669"/>
    <property type="project" value="UniProtKB-KW"/>
</dbReference>
<reference evidence="9" key="2">
    <citation type="submission" date="2024-10" db="UniProtKB">
        <authorList>
            <consortium name="EnsemblProtists"/>
        </authorList>
    </citation>
    <scope>IDENTIFICATION</scope>
</reference>
<protein>
    <recommendedName>
        <fullName evidence="8">Nudix hydrolase domain-containing protein</fullName>
    </recommendedName>
</protein>
<dbReference type="PANTHER" id="PTHR12992">
    <property type="entry name" value="NUDIX HYDROLASE"/>
    <property type="match status" value="1"/>
</dbReference>
<dbReference type="Gene3D" id="3.90.79.10">
    <property type="entry name" value="Nucleoside Triphosphate Pyrophosphohydrolase"/>
    <property type="match status" value="1"/>
</dbReference>
<dbReference type="RefSeq" id="XP_005770213.1">
    <property type="nucleotide sequence ID" value="XM_005770156.1"/>
</dbReference>
<evidence type="ECO:0000256" key="3">
    <source>
        <dbReference type="ARBA" id="ARBA00022723"/>
    </source>
</evidence>
<feature type="signal peptide" evidence="7">
    <location>
        <begin position="1"/>
        <end position="17"/>
    </location>
</feature>
<dbReference type="EnsemblProtists" id="EOD17784">
    <property type="protein sequence ID" value="EOD17784"/>
    <property type="gene ID" value="EMIHUDRAFT_209757"/>
</dbReference>
<evidence type="ECO:0000256" key="2">
    <source>
        <dbReference type="ARBA" id="ARBA00001946"/>
    </source>
</evidence>
<feature type="chain" id="PRO_5044185280" description="Nudix hydrolase domain-containing protein" evidence="7">
    <location>
        <begin position="18"/>
        <end position="251"/>
    </location>
</feature>
<dbReference type="PROSITE" id="PS51462">
    <property type="entry name" value="NUDIX"/>
    <property type="match status" value="1"/>
</dbReference>
<dbReference type="AlphaFoldDB" id="A0A0D3J2P9"/>
<dbReference type="GO" id="GO:0010945">
    <property type="term" value="F:coenzyme A diphosphatase activity"/>
    <property type="evidence" value="ECO:0007669"/>
    <property type="project" value="InterPro"/>
</dbReference>
<comment type="cofactor">
    <cofactor evidence="1">
        <name>Mn(2+)</name>
        <dbReference type="ChEBI" id="CHEBI:29035"/>
    </cofactor>
</comment>
<dbReference type="HOGENOM" id="CLU_1108756_0_0_1"/>
<dbReference type="PRINTS" id="PR00502">
    <property type="entry name" value="NUDIXFAMILY"/>
</dbReference>
<evidence type="ECO:0000256" key="6">
    <source>
        <dbReference type="ARBA" id="ARBA00023211"/>
    </source>
</evidence>
<dbReference type="PaxDb" id="2903-EOD17784"/>
<evidence type="ECO:0000313" key="9">
    <source>
        <dbReference type="EnsemblProtists" id="EOD17784"/>
    </source>
</evidence>
<reference evidence="10" key="1">
    <citation type="journal article" date="2013" name="Nature">
        <title>Pan genome of the phytoplankton Emiliania underpins its global distribution.</title>
        <authorList>
            <person name="Read B.A."/>
            <person name="Kegel J."/>
            <person name="Klute M.J."/>
            <person name="Kuo A."/>
            <person name="Lefebvre S.C."/>
            <person name="Maumus F."/>
            <person name="Mayer C."/>
            <person name="Miller J."/>
            <person name="Monier A."/>
            <person name="Salamov A."/>
            <person name="Young J."/>
            <person name="Aguilar M."/>
            <person name="Claverie J.M."/>
            <person name="Frickenhaus S."/>
            <person name="Gonzalez K."/>
            <person name="Herman E.K."/>
            <person name="Lin Y.C."/>
            <person name="Napier J."/>
            <person name="Ogata H."/>
            <person name="Sarno A.F."/>
            <person name="Shmutz J."/>
            <person name="Schroeder D."/>
            <person name="de Vargas C."/>
            <person name="Verret F."/>
            <person name="von Dassow P."/>
            <person name="Valentin K."/>
            <person name="Van de Peer Y."/>
            <person name="Wheeler G."/>
            <person name="Dacks J.B."/>
            <person name="Delwiche C.F."/>
            <person name="Dyhrman S.T."/>
            <person name="Glockner G."/>
            <person name="John U."/>
            <person name="Richards T."/>
            <person name="Worden A.Z."/>
            <person name="Zhang X."/>
            <person name="Grigoriev I.V."/>
            <person name="Allen A.E."/>
            <person name="Bidle K."/>
            <person name="Borodovsky M."/>
            <person name="Bowler C."/>
            <person name="Brownlee C."/>
            <person name="Cock J.M."/>
            <person name="Elias M."/>
            <person name="Gladyshev V.N."/>
            <person name="Groth M."/>
            <person name="Guda C."/>
            <person name="Hadaegh A."/>
            <person name="Iglesias-Rodriguez M.D."/>
            <person name="Jenkins J."/>
            <person name="Jones B.M."/>
            <person name="Lawson T."/>
            <person name="Leese F."/>
            <person name="Lindquist E."/>
            <person name="Lobanov A."/>
            <person name="Lomsadze A."/>
            <person name="Malik S.B."/>
            <person name="Marsh M.E."/>
            <person name="Mackinder L."/>
            <person name="Mock T."/>
            <person name="Mueller-Roeber B."/>
            <person name="Pagarete A."/>
            <person name="Parker M."/>
            <person name="Probert I."/>
            <person name="Quesneville H."/>
            <person name="Raines C."/>
            <person name="Rensing S.A."/>
            <person name="Riano-Pachon D.M."/>
            <person name="Richier S."/>
            <person name="Rokitta S."/>
            <person name="Shiraiwa Y."/>
            <person name="Soanes D.M."/>
            <person name="van der Giezen M."/>
            <person name="Wahlund T.M."/>
            <person name="Williams B."/>
            <person name="Wilson W."/>
            <person name="Wolfe G."/>
            <person name="Wurch L.L."/>
        </authorList>
    </citation>
    <scope>NUCLEOTIDE SEQUENCE</scope>
</reference>
<dbReference type="InterPro" id="IPR045121">
    <property type="entry name" value="CoAse"/>
</dbReference>
<keyword evidence="6" id="KW-0464">Manganese</keyword>
<evidence type="ECO:0000259" key="8">
    <source>
        <dbReference type="PROSITE" id="PS51462"/>
    </source>
</evidence>
<dbReference type="InterPro" id="IPR000086">
    <property type="entry name" value="NUDIX_hydrolase_dom"/>
</dbReference>
<accession>A0A0D3J2P9</accession>
<dbReference type="GeneID" id="17263992"/>
<evidence type="ECO:0000256" key="7">
    <source>
        <dbReference type="SAM" id="SignalP"/>
    </source>
</evidence>
<keyword evidence="7" id="KW-0732">Signal</keyword>
<organism evidence="9 10">
    <name type="scientific">Emiliania huxleyi (strain CCMP1516)</name>
    <dbReference type="NCBI Taxonomy" id="280463"/>
    <lineage>
        <taxon>Eukaryota</taxon>
        <taxon>Haptista</taxon>
        <taxon>Haptophyta</taxon>
        <taxon>Prymnesiophyceae</taxon>
        <taxon>Isochrysidales</taxon>
        <taxon>Noelaerhabdaceae</taxon>
        <taxon>Emiliania</taxon>
    </lineage>
</organism>
<name>A0A0D3J2P9_EMIH1</name>
<keyword evidence="10" id="KW-1185">Reference proteome</keyword>
<evidence type="ECO:0000256" key="4">
    <source>
        <dbReference type="ARBA" id="ARBA00022801"/>
    </source>
</evidence>
<evidence type="ECO:0000256" key="1">
    <source>
        <dbReference type="ARBA" id="ARBA00001936"/>
    </source>
</evidence>
<dbReference type="KEGG" id="ehx:EMIHUDRAFT_209757"/>
<keyword evidence="5" id="KW-0460">Magnesium</keyword>
<dbReference type="Proteomes" id="UP000013827">
    <property type="component" value="Unassembled WGS sequence"/>
</dbReference>
<proteinExistence type="predicted"/>
<sequence length="251" mass="25779">MATLRGAACSSPCLVAALGLAPLPDLSIACATAPVRCAWVRDHGGRLTAQLSPPGVGDGPLLPLGHQAATDEGLGCPILADAALDPLPPREVRLGAVAVAIDADERVLLTRRPQSMRSFPGAWVMPGGSVDVSDATAAAAALRELHEETGLAVAFVPVRVGEPPPLVLQPEECDCAVWVPLAEAAGLVRDADGSPAGYERARVMGGGGGPAVPLASLRGVYPNEVGEGIARGHLWALRQLLAMRRGQKETI</sequence>
<evidence type="ECO:0000313" key="10">
    <source>
        <dbReference type="Proteomes" id="UP000013827"/>
    </source>
</evidence>